<dbReference type="OrthoDB" id="463626at2"/>
<dbReference type="EMBL" id="QPJT01000043">
    <property type="protein sequence ID" value="RCX08305.1"/>
    <property type="molecule type" value="Genomic_DNA"/>
</dbReference>
<dbReference type="AlphaFoldDB" id="A0A369AGS8"/>
<keyword evidence="1" id="KW-0645">Protease</keyword>
<dbReference type="SUPFAM" id="SSF50630">
    <property type="entry name" value="Acid proteases"/>
    <property type="match status" value="1"/>
</dbReference>
<comment type="caution">
    <text evidence="1">The sequence shown here is derived from an EMBL/GenBank/DDBJ whole genome shotgun (WGS) entry which is preliminary data.</text>
</comment>
<gene>
    <name evidence="1" type="ORF">DFR58_14317</name>
</gene>
<reference evidence="1 2" key="1">
    <citation type="submission" date="2018-07" db="EMBL/GenBank/DDBJ databases">
        <title>Genomic Encyclopedia of Type Strains, Phase IV (KMG-IV): sequencing the most valuable type-strain genomes for metagenomic binning, comparative biology and taxonomic classification.</title>
        <authorList>
            <person name="Goeker M."/>
        </authorList>
    </citation>
    <scope>NUCLEOTIDE SEQUENCE [LARGE SCALE GENOMIC DNA]</scope>
    <source>
        <strain evidence="1 2">DSM 27016</strain>
    </source>
</reference>
<dbReference type="RefSeq" id="WP_114300233.1">
    <property type="nucleotide sequence ID" value="NZ_QPJT01000043.1"/>
</dbReference>
<dbReference type="Gene3D" id="2.40.70.10">
    <property type="entry name" value="Acid Proteases"/>
    <property type="match status" value="1"/>
</dbReference>
<keyword evidence="1" id="KW-0378">Hydrolase</keyword>
<dbReference type="CDD" id="cd05483">
    <property type="entry name" value="retropepsin_like_bacteria"/>
    <property type="match status" value="1"/>
</dbReference>
<protein>
    <submittedName>
        <fullName evidence="1">Aspartyl protease</fullName>
    </submittedName>
</protein>
<dbReference type="GO" id="GO:0006508">
    <property type="term" value="P:proteolysis"/>
    <property type="evidence" value="ECO:0007669"/>
    <property type="project" value="UniProtKB-KW"/>
</dbReference>
<dbReference type="Proteomes" id="UP000253034">
    <property type="component" value="Unassembled WGS sequence"/>
</dbReference>
<keyword evidence="2" id="KW-1185">Reference proteome</keyword>
<dbReference type="GO" id="GO:0008233">
    <property type="term" value="F:peptidase activity"/>
    <property type="evidence" value="ECO:0007669"/>
    <property type="project" value="UniProtKB-KW"/>
</dbReference>
<evidence type="ECO:0000313" key="2">
    <source>
        <dbReference type="Proteomes" id="UP000253034"/>
    </source>
</evidence>
<proteinExistence type="predicted"/>
<name>A0A369AGS8_9FIRM</name>
<dbReference type="InterPro" id="IPR021109">
    <property type="entry name" value="Peptidase_aspartic_dom_sf"/>
</dbReference>
<dbReference type="InterPro" id="IPR034122">
    <property type="entry name" value="Retropepsin-like_bacterial"/>
</dbReference>
<organism evidence="1 2">
    <name type="scientific">Anaerobacterium chartisolvens</name>
    <dbReference type="NCBI Taxonomy" id="1297424"/>
    <lineage>
        <taxon>Bacteria</taxon>
        <taxon>Bacillati</taxon>
        <taxon>Bacillota</taxon>
        <taxon>Clostridia</taxon>
        <taxon>Eubacteriales</taxon>
        <taxon>Oscillospiraceae</taxon>
        <taxon>Anaerobacterium</taxon>
    </lineage>
</organism>
<accession>A0A369AGS8</accession>
<evidence type="ECO:0000313" key="1">
    <source>
        <dbReference type="EMBL" id="RCX08305.1"/>
    </source>
</evidence>
<sequence length="131" mass="14464">MKIENRGGLLFTSVEITYRGKSKIVENVVIDTGASQSLISQDSVSDIGIKVEGDDEIVTSYGIGGKEHAFVKYVDKISVAEFSITNFQLDISDFLYEDINGLLGLDVMTEAGFIIDLKRMEMYIIADGERV</sequence>
<dbReference type="Pfam" id="PF13650">
    <property type="entry name" value="Asp_protease_2"/>
    <property type="match status" value="1"/>
</dbReference>